<accession>G4TZZ6</accession>
<dbReference type="GO" id="GO:0005886">
    <property type="term" value="C:plasma membrane"/>
    <property type="evidence" value="ECO:0007669"/>
    <property type="project" value="TreeGrafter"/>
</dbReference>
<dbReference type="PANTHER" id="PTHR31361">
    <property type="entry name" value="BETA-GLUCAN SYNTHESIS-ASSOCIATED PROTEIN KRE6-RELATED"/>
    <property type="match status" value="1"/>
</dbReference>
<keyword evidence="6" id="KW-0812">Transmembrane</keyword>
<name>G4TZZ6_SERID</name>
<dbReference type="InParanoid" id="G4TZZ6"/>
<feature type="region of interest" description="Disordered" evidence="5">
    <location>
        <begin position="1"/>
        <end position="35"/>
    </location>
</feature>
<dbReference type="Proteomes" id="UP000007148">
    <property type="component" value="Unassembled WGS sequence"/>
</dbReference>
<dbReference type="OrthoDB" id="412647at2759"/>
<dbReference type="GO" id="GO:0031505">
    <property type="term" value="P:fungal-type cell wall organization"/>
    <property type="evidence" value="ECO:0007669"/>
    <property type="project" value="TreeGrafter"/>
</dbReference>
<dbReference type="HOGENOM" id="CLU_1046290_0_0_1"/>
<dbReference type="SUPFAM" id="SSF49899">
    <property type="entry name" value="Concanavalin A-like lectins/glucanases"/>
    <property type="match status" value="1"/>
</dbReference>
<comment type="subcellular location">
    <subcellularLocation>
        <location evidence="1">Membrane</location>
    </subcellularLocation>
</comment>
<dbReference type="eggNOG" id="ENOG502QR13">
    <property type="taxonomic scope" value="Eukaryota"/>
</dbReference>
<keyword evidence="3" id="KW-0325">Glycoprotein</keyword>
<evidence type="ECO:0000313" key="7">
    <source>
        <dbReference type="EMBL" id="CCA76889.1"/>
    </source>
</evidence>
<dbReference type="PANTHER" id="PTHR31361:SF15">
    <property type="entry name" value="GH16 DOMAIN-CONTAINING PROTEIN"/>
    <property type="match status" value="1"/>
</dbReference>
<protein>
    <submittedName>
        <fullName evidence="7">Probable KRE6-glucan synthase subunit</fullName>
    </submittedName>
</protein>
<keyword evidence="8" id="KW-1185">Reference proteome</keyword>
<evidence type="ECO:0000256" key="6">
    <source>
        <dbReference type="SAM" id="Phobius"/>
    </source>
</evidence>
<dbReference type="OMA" id="SAMITTW"/>
<gene>
    <name evidence="7" type="ORF">PIIN_10875</name>
</gene>
<feature type="compositionally biased region" description="Basic and acidic residues" evidence="5">
    <location>
        <begin position="1"/>
        <end position="17"/>
    </location>
</feature>
<reference evidence="7 8" key="1">
    <citation type="journal article" date="2011" name="PLoS Pathog.">
        <title>Endophytic Life Strategies Decoded by Genome and Transcriptome Analyses of the Mutualistic Root Symbiont Piriformospora indica.</title>
        <authorList>
            <person name="Zuccaro A."/>
            <person name="Lahrmann U."/>
            <person name="Guldener U."/>
            <person name="Langen G."/>
            <person name="Pfiffi S."/>
            <person name="Biedenkopf D."/>
            <person name="Wong P."/>
            <person name="Samans B."/>
            <person name="Grimm C."/>
            <person name="Basiewicz M."/>
            <person name="Murat C."/>
            <person name="Martin F."/>
            <person name="Kogel K.H."/>
        </authorList>
    </citation>
    <scope>NUCLEOTIDE SEQUENCE [LARGE SCALE GENOMIC DNA]</scope>
    <source>
        <strain evidence="7 8">DSM 11827</strain>
    </source>
</reference>
<sequence length="266" mass="30423">MFRLYDSKRSKSQDYKGGDYIPLNPRKRQPVPTPNSSIANQFALSPDPNQWGYNVSPNDAEADDWIHVPDKKIDDTGSILNPRGISALGCIGIIFMSILTLFFIWPLETGIRKMLTATTQSGFNVGGINSTEQVYETAFALVDKDTPQDVRRKTSPVDNREMVLVFSDEFELEGRTFWPGDDPYWEAVDMHYWGTDDLEWYDPQQAYTKDGQLWIEFQEAKREDNHNLTYVSAMITTWNKFCFTGGLIETSNYQARPKSKGSGYVH</sequence>
<evidence type="ECO:0000256" key="2">
    <source>
        <dbReference type="ARBA" id="ARBA00023136"/>
    </source>
</evidence>
<evidence type="ECO:0000313" key="8">
    <source>
        <dbReference type="Proteomes" id="UP000007148"/>
    </source>
</evidence>
<evidence type="ECO:0000256" key="5">
    <source>
        <dbReference type="SAM" id="MobiDB-lite"/>
    </source>
</evidence>
<dbReference type="GO" id="GO:0015926">
    <property type="term" value="F:glucosidase activity"/>
    <property type="evidence" value="ECO:0007669"/>
    <property type="project" value="TreeGrafter"/>
</dbReference>
<dbReference type="GO" id="GO:0006078">
    <property type="term" value="P:(1-&gt;6)-beta-D-glucan biosynthetic process"/>
    <property type="evidence" value="ECO:0007669"/>
    <property type="project" value="TreeGrafter"/>
</dbReference>
<evidence type="ECO:0000256" key="4">
    <source>
        <dbReference type="ARBA" id="ARBA00023316"/>
    </source>
</evidence>
<evidence type="ECO:0000256" key="1">
    <source>
        <dbReference type="ARBA" id="ARBA00004370"/>
    </source>
</evidence>
<keyword evidence="6" id="KW-1133">Transmembrane helix</keyword>
<keyword evidence="4" id="KW-0961">Cell wall biogenesis/degradation</keyword>
<dbReference type="EMBL" id="CAFZ01001085">
    <property type="protein sequence ID" value="CCA76889.1"/>
    <property type="molecule type" value="Genomic_DNA"/>
</dbReference>
<dbReference type="AlphaFoldDB" id="G4TZZ6"/>
<dbReference type="GO" id="GO:0005789">
    <property type="term" value="C:endoplasmic reticulum membrane"/>
    <property type="evidence" value="ECO:0007669"/>
    <property type="project" value="TreeGrafter"/>
</dbReference>
<dbReference type="Pfam" id="PF03935">
    <property type="entry name" value="SKN1_KRE6_Sbg1"/>
    <property type="match status" value="1"/>
</dbReference>
<proteinExistence type="predicted"/>
<dbReference type="Gene3D" id="2.60.120.200">
    <property type="match status" value="1"/>
</dbReference>
<feature type="transmembrane region" description="Helical" evidence="6">
    <location>
        <begin position="85"/>
        <end position="105"/>
    </location>
</feature>
<dbReference type="STRING" id="1109443.G4TZZ6"/>
<organism evidence="7 8">
    <name type="scientific">Serendipita indica (strain DSM 11827)</name>
    <name type="common">Root endophyte fungus</name>
    <name type="synonym">Piriformospora indica</name>
    <dbReference type="NCBI Taxonomy" id="1109443"/>
    <lineage>
        <taxon>Eukaryota</taxon>
        <taxon>Fungi</taxon>
        <taxon>Dikarya</taxon>
        <taxon>Basidiomycota</taxon>
        <taxon>Agaricomycotina</taxon>
        <taxon>Agaricomycetes</taxon>
        <taxon>Sebacinales</taxon>
        <taxon>Serendipitaceae</taxon>
        <taxon>Serendipita</taxon>
    </lineage>
</organism>
<evidence type="ECO:0000256" key="3">
    <source>
        <dbReference type="ARBA" id="ARBA00023180"/>
    </source>
</evidence>
<dbReference type="InterPro" id="IPR013320">
    <property type="entry name" value="ConA-like_dom_sf"/>
</dbReference>
<dbReference type="InterPro" id="IPR005629">
    <property type="entry name" value="Skn1/Kre6/Sbg1"/>
</dbReference>
<keyword evidence="2 6" id="KW-0472">Membrane</keyword>
<comment type="caution">
    <text evidence="7">The sequence shown here is derived from an EMBL/GenBank/DDBJ whole genome shotgun (WGS) entry which is preliminary data.</text>
</comment>